<name>A0A0R1W0L0_9LACO</name>
<keyword evidence="2" id="KW-1185">Reference proteome</keyword>
<evidence type="ECO:0000313" key="1">
    <source>
        <dbReference type="EMBL" id="KRM09412.1"/>
    </source>
</evidence>
<protein>
    <submittedName>
        <fullName evidence="1">Uncharacterized protein</fullName>
    </submittedName>
</protein>
<evidence type="ECO:0000313" key="2">
    <source>
        <dbReference type="Proteomes" id="UP000051820"/>
    </source>
</evidence>
<gene>
    <name evidence="1" type="ORF">FD16_GL001796</name>
</gene>
<accession>A0A0R1W0L0</accession>
<dbReference type="Proteomes" id="UP000051820">
    <property type="component" value="Unassembled WGS sequence"/>
</dbReference>
<sequence length="60" mass="6907">MNFHMLWPGCLCIFIAANHYATIKAGLFTNQNARASRIFFHITPIPFNIYGPILHAKQQF</sequence>
<proteinExistence type="predicted"/>
<dbReference type="EMBL" id="AZGF01000042">
    <property type="protein sequence ID" value="KRM09412.1"/>
    <property type="molecule type" value="Genomic_DNA"/>
</dbReference>
<organism evidence="1 2">
    <name type="scientific">Paucilactobacillus suebicus DSM 5007 = KCTC 3549</name>
    <dbReference type="NCBI Taxonomy" id="1423807"/>
    <lineage>
        <taxon>Bacteria</taxon>
        <taxon>Bacillati</taxon>
        <taxon>Bacillota</taxon>
        <taxon>Bacilli</taxon>
        <taxon>Lactobacillales</taxon>
        <taxon>Lactobacillaceae</taxon>
        <taxon>Paucilactobacillus</taxon>
    </lineage>
</organism>
<comment type="caution">
    <text evidence="1">The sequence shown here is derived from an EMBL/GenBank/DDBJ whole genome shotgun (WGS) entry which is preliminary data.</text>
</comment>
<reference evidence="1 2" key="1">
    <citation type="journal article" date="2015" name="Genome Announc.">
        <title>Expanding the biotechnology potential of lactobacilli through comparative genomics of 213 strains and associated genera.</title>
        <authorList>
            <person name="Sun Z."/>
            <person name="Harris H.M."/>
            <person name="McCann A."/>
            <person name="Guo C."/>
            <person name="Argimon S."/>
            <person name="Zhang W."/>
            <person name="Yang X."/>
            <person name="Jeffery I.B."/>
            <person name="Cooney J.C."/>
            <person name="Kagawa T.F."/>
            <person name="Liu W."/>
            <person name="Song Y."/>
            <person name="Salvetti E."/>
            <person name="Wrobel A."/>
            <person name="Rasinkangas P."/>
            <person name="Parkhill J."/>
            <person name="Rea M.C."/>
            <person name="O'Sullivan O."/>
            <person name="Ritari J."/>
            <person name="Douillard F.P."/>
            <person name="Paul Ross R."/>
            <person name="Yang R."/>
            <person name="Briner A.E."/>
            <person name="Felis G.E."/>
            <person name="de Vos W.M."/>
            <person name="Barrangou R."/>
            <person name="Klaenhammer T.R."/>
            <person name="Caufield P.W."/>
            <person name="Cui Y."/>
            <person name="Zhang H."/>
            <person name="O'Toole P.W."/>
        </authorList>
    </citation>
    <scope>NUCLEOTIDE SEQUENCE [LARGE SCALE GENOMIC DNA]</scope>
    <source>
        <strain evidence="1 2">DSM 5007</strain>
    </source>
</reference>
<dbReference type="AlphaFoldDB" id="A0A0R1W0L0"/>